<dbReference type="VEuPathDB" id="TriTrypDB:TRSC58_07355"/>
<protein>
    <submittedName>
        <fullName evidence="2">Uncharacterized protein</fullName>
    </submittedName>
</protein>
<feature type="compositionally biased region" description="Basic residues" evidence="1">
    <location>
        <begin position="23"/>
        <end position="34"/>
    </location>
</feature>
<comment type="caution">
    <text evidence="2">The sequence shown here is derived from an EMBL/GenBank/DDBJ whole genome shotgun (WGS) entry which is preliminary data.</text>
</comment>
<proteinExistence type="predicted"/>
<organism evidence="2 3">
    <name type="scientific">Trypanosoma rangeli SC58</name>
    <dbReference type="NCBI Taxonomy" id="429131"/>
    <lineage>
        <taxon>Eukaryota</taxon>
        <taxon>Discoba</taxon>
        <taxon>Euglenozoa</taxon>
        <taxon>Kinetoplastea</taxon>
        <taxon>Metakinetoplastina</taxon>
        <taxon>Trypanosomatida</taxon>
        <taxon>Trypanosomatidae</taxon>
        <taxon>Trypanosoma</taxon>
        <taxon>Herpetosoma</taxon>
    </lineage>
</organism>
<feature type="region of interest" description="Disordered" evidence="1">
    <location>
        <begin position="1"/>
        <end position="36"/>
    </location>
</feature>
<evidence type="ECO:0000313" key="2">
    <source>
        <dbReference type="EMBL" id="ESL05044.1"/>
    </source>
</evidence>
<dbReference type="EMBL" id="AUPL01007494">
    <property type="protein sequence ID" value="ESL05044.1"/>
    <property type="molecule type" value="Genomic_DNA"/>
</dbReference>
<reference evidence="2 3" key="1">
    <citation type="submission" date="2013-07" db="EMBL/GenBank/DDBJ databases">
        <authorList>
            <person name="Stoco P.H."/>
            <person name="Wagner G."/>
            <person name="Gerber A."/>
            <person name="Zaha A."/>
            <person name="Thompson C."/>
            <person name="Bartholomeu D.C."/>
            <person name="Luckemeyer D.D."/>
            <person name="Bahia D."/>
            <person name="Loreto E."/>
            <person name="Prestes E.B."/>
            <person name="Lima F.M."/>
            <person name="Rodrigues-Luiz G."/>
            <person name="Vallejo G.A."/>
            <person name="Filho J.F."/>
            <person name="Monteiro K.M."/>
            <person name="Tyler K.M."/>
            <person name="de Almeida L.G."/>
            <person name="Ortiz M.F."/>
            <person name="Siervo M.A."/>
            <person name="de Moraes M.H."/>
            <person name="Cunha O.L."/>
            <person name="Mendonca-Neto R."/>
            <person name="Silva R."/>
            <person name="Teixeira S.M."/>
            <person name="Murta S.M."/>
            <person name="Sincero T.C."/>
            <person name="Mendes T.A."/>
            <person name="Urmenyi T.P."/>
            <person name="Silva V.G."/>
            <person name="da Rocha W.D."/>
            <person name="Andersson B."/>
            <person name="Romanha A.J."/>
            <person name="Steindel M."/>
            <person name="de Vasconcelos A.T."/>
            <person name="Grisard E.C."/>
        </authorList>
    </citation>
    <scope>NUCLEOTIDE SEQUENCE [LARGE SCALE GENOMIC DNA]</scope>
    <source>
        <strain evidence="2 3">SC58</strain>
    </source>
</reference>
<evidence type="ECO:0000313" key="3">
    <source>
        <dbReference type="Proteomes" id="UP000031737"/>
    </source>
</evidence>
<keyword evidence="3" id="KW-1185">Reference proteome</keyword>
<evidence type="ECO:0000256" key="1">
    <source>
        <dbReference type="SAM" id="MobiDB-lite"/>
    </source>
</evidence>
<accession>A0A061IS25</accession>
<sequence length="92" mass="9672">MGWGGWGGNTRHVGTASKGVARASKKKKRLRRRSTQGSCIYTRRHLFHCTASAAVQGTGLDAGAGVAVHAWLYQGVALLRGKVNLAVIAAGE</sequence>
<gene>
    <name evidence="2" type="ORF">TRSC58_07355</name>
</gene>
<dbReference type="Proteomes" id="UP000031737">
    <property type="component" value="Unassembled WGS sequence"/>
</dbReference>
<dbReference type="AlphaFoldDB" id="A0A061IS25"/>
<name>A0A061IS25_TRYRA</name>